<evidence type="ECO:0000313" key="3">
    <source>
        <dbReference type="WBParaSite" id="HPBE_0002063101-mRNA-1"/>
    </source>
</evidence>
<dbReference type="EMBL" id="UZAH01032316">
    <property type="protein sequence ID" value="VDP21065.1"/>
    <property type="molecule type" value="Genomic_DNA"/>
</dbReference>
<dbReference type="WBParaSite" id="HPBE_0002063101-mRNA-1">
    <property type="protein sequence ID" value="HPBE_0002063101-mRNA-1"/>
    <property type="gene ID" value="HPBE_0002063101"/>
</dbReference>
<reference evidence="3" key="2">
    <citation type="submission" date="2019-09" db="UniProtKB">
        <authorList>
            <consortium name="WormBaseParasite"/>
        </authorList>
    </citation>
    <scope>IDENTIFICATION</scope>
</reference>
<protein>
    <submittedName>
        <fullName evidence="1 3">Uncharacterized protein</fullName>
    </submittedName>
</protein>
<proteinExistence type="predicted"/>
<dbReference type="AlphaFoldDB" id="A0A183GE90"/>
<accession>A0A183GE90</accession>
<gene>
    <name evidence="1" type="ORF">HPBE_LOCUS20630</name>
</gene>
<evidence type="ECO:0000313" key="1">
    <source>
        <dbReference type="EMBL" id="VDP21065.1"/>
    </source>
</evidence>
<organism evidence="2 3">
    <name type="scientific">Heligmosomoides polygyrus</name>
    <name type="common">Parasitic roundworm</name>
    <dbReference type="NCBI Taxonomy" id="6339"/>
    <lineage>
        <taxon>Eukaryota</taxon>
        <taxon>Metazoa</taxon>
        <taxon>Ecdysozoa</taxon>
        <taxon>Nematoda</taxon>
        <taxon>Chromadorea</taxon>
        <taxon>Rhabditida</taxon>
        <taxon>Rhabditina</taxon>
        <taxon>Rhabditomorpha</taxon>
        <taxon>Strongyloidea</taxon>
        <taxon>Heligmosomidae</taxon>
        <taxon>Heligmosomoides</taxon>
    </lineage>
</organism>
<dbReference type="OrthoDB" id="5806034at2759"/>
<dbReference type="Proteomes" id="UP000050761">
    <property type="component" value="Unassembled WGS sequence"/>
</dbReference>
<name>A0A183GE90_HELPZ</name>
<reference evidence="1 2" key="1">
    <citation type="submission" date="2018-11" db="EMBL/GenBank/DDBJ databases">
        <authorList>
            <consortium name="Pathogen Informatics"/>
        </authorList>
    </citation>
    <scope>NUCLEOTIDE SEQUENCE [LARGE SCALE GENOMIC DNA]</scope>
</reference>
<accession>A0A3P8CQN5</accession>
<sequence>MQRLVPYSCHLDDEKPRALPSVYAADLELSRGASSTTNYALSGFRGTVPYAEKESMLRSDDSGKLPRTKYSSYADSPLYYSSTAGKNLFRTESLWTPCDLLRRPFLTI</sequence>
<keyword evidence="2" id="KW-1185">Reference proteome</keyword>
<evidence type="ECO:0000313" key="2">
    <source>
        <dbReference type="Proteomes" id="UP000050761"/>
    </source>
</evidence>